<comment type="caution">
    <text evidence="2">The sequence shown here is derived from an EMBL/GenBank/DDBJ whole genome shotgun (WGS) entry which is preliminary data.</text>
</comment>
<accession>A0A8T0SMD8</accession>
<keyword evidence="3" id="KW-1185">Reference proteome</keyword>
<dbReference type="EMBL" id="CM029045">
    <property type="protein sequence ID" value="KAG2598173.1"/>
    <property type="molecule type" value="Genomic_DNA"/>
</dbReference>
<feature type="compositionally biased region" description="Polar residues" evidence="1">
    <location>
        <begin position="88"/>
        <end position="100"/>
    </location>
</feature>
<evidence type="ECO:0000313" key="3">
    <source>
        <dbReference type="Proteomes" id="UP000823388"/>
    </source>
</evidence>
<feature type="compositionally biased region" description="Low complexity" evidence="1">
    <location>
        <begin position="54"/>
        <end position="64"/>
    </location>
</feature>
<protein>
    <submittedName>
        <fullName evidence="2">Uncharacterized protein</fullName>
    </submittedName>
</protein>
<proteinExistence type="predicted"/>
<dbReference type="Proteomes" id="UP000823388">
    <property type="component" value="Chromosome 5K"/>
</dbReference>
<reference evidence="2" key="1">
    <citation type="submission" date="2020-05" db="EMBL/GenBank/DDBJ databases">
        <title>WGS assembly of Panicum virgatum.</title>
        <authorList>
            <person name="Lovell J.T."/>
            <person name="Jenkins J."/>
            <person name="Shu S."/>
            <person name="Juenger T.E."/>
            <person name="Schmutz J."/>
        </authorList>
    </citation>
    <scope>NUCLEOTIDE SEQUENCE</scope>
    <source>
        <strain evidence="2">AP13</strain>
    </source>
</reference>
<dbReference type="AlphaFoldDB" id="A0A8T0SMD8"/>
<gene>
    <name evidence="2" type="ORF">PVAP13_5KG219000</name>
</gene>
<name>A0A8T0SMD8_PANVG</name>
<evidence type="ECO:0000256" key="1">
    <source>
        <dbReference type="SAM" id="MobiDB-lite"/>
    </source>
</evidence>
<sequence>MVQGVVHRALRDIHHQRIALQHSSDHHERRSLQTASGLVLPARGVEMAPPPPATSMSPMAAVAPWRHGVGHLSSPTEMPTPRSDHRPSPTTSLSKVGETN</sequence>
<evidence type="ECO:0000313" key="2">
    <source>
        <dbReference type="EMBL" id="KAG2598173.1"/>
    </source>
</evidence>
<organism evidence="2 3">
    <name type="scientific">Panicum virgatum</name>
    <name type="common">Blackwell switchgrass</name>
    <dbReference type="NCBI Taxonomy" id="38727"/>
    <lineage>
        <taxon>Eukaryota</taxon>
        <taxon>Viridiplantae</taxon>
        <taxon>Streptophyta</taxon>
        <taxon>Embryophyta</taxon>
        <taxon>Tracheophyta</taxon>
        <taxon>Spermatophyta</taxon>
        <taxon>Magnoliopsida</taxon>
        <taxon>Liliopsida</taxon>
        <taxon>Poales</taxon>
        <taxon>Poaceae</taxon>
        <taxon>PACMAD clade</taxon>
        <taxon>Panicoideae</taxon>
        <taxon>Panicodae</taxon>
        <taxon>Paniceae</taxon>
        <taxon>Panicinae</taxon>
        <taxon>Panicum</taxon>
        <taxon>Panicum sect. Hiantes</taxon>
    </lineage>
</organism>
<feature type="region of interest" description="Disordered" evidence="1">
    <location>
        <begin position="20"/>
        <end position="100"/>
    </location>
</feature>